<gene>
    <name evidence="4" type="ORF">M422DRAFT_781663</name>
</gene>
<dbReference type="Gene3D" id="3.40.309.10">
    <property type="entry name" value="Aldehyde Dehydrogenase, Chain A, domain 2"/>
    <property type="match status" value="1"/>
</dbReference>
<dbReference type="AlphaFoldDB" id="A0A0C9VJ02"/>
<dbReference type="InterPro" id="IPR016163">
    <property type="entry name" value="Ald_DH_C"/>
</dbReference>
<proteinExistence type="predicted"/>
<dbReference type="InterPro" id="IPR017853">
    <property type="entry name" value="GH"/>
</dbReference>
<organism evidence="4 5">
    <name type="scientific">Sphaerobolus stellatus (strain SS14)</name>
    <dbReference type="NCBI Taxonomy" id="990650"/>
    <lineage>
        <taxon>Eukaryota</taxon>
        <taxon>Fungi</taxon>
        <taxon>Dikarya</taxon>
        <taxon>Basidiomycota</taxon>
        <taxon>Agaricomycotina</taxon>
        <taxon>Agaricomycetes</taxon>
        <taxon>Phallomycetidae</taxon>
        <taxon>Geastrales</taxon>
        <taxon>Sphaerobolaceae</taxon>
        <taxon>Sphaerobolus</taxon>
    </lineage>
</organism>
<dbReference type="Gene3D" id="3.20.20.80">
    <property type="entry name" value="Glycosidases"/>
    <property type="match status" value="1"/>
</dbReference>
<dbReference type="GO" id="GO:0016787">
    <property type="term" value="F:hydrolase activity"/>
    <property type="evidence" value="ECO:0007669"/>
    <property type="project" value="UniProtKB-KW"/>
</dbReference>
<dbReference type="Proteomes" id="UP000054279">
    <property type="component" value="Unassembled WGS sequence"/>
</dbReference>
<dbReference type="PANTHER" id="PTHR36183:SF2">
    <property type="entry name" value="BETA-GLUCURONIDASE C-TERMINAL DOMAIN-CONTAINING PROTEIN"/>
    <property type="match status" value="1"/>
</dbReference>
<evidence type="ECO:0000259" key="2">
    <source>
        <dbReference type="Pfam" id="PF00171"/>
    </source>
</evidence>
<keyword evidence="4" id="KW-0378">Hydrolase</keyword>
<accession>A0A0C9VJ02</accession>
<evidence type="ECO:0000313" key="5">
    <source>
        <dbReference type="Proteomes" id="UP000054279"/>
    </source>
</evidence>
<evidence type="ECO:0000259" key="3">
    <source>
        <dbReference type="Pfam" id="PF16862"/>
    </source>
</evidence>
<feature type="region of interest" description="Disordered" evidence="1">
    <location>
        <begin position="614"/>
        <end position="633"/>
    </location>
</feature>
<dbReference type="SUPFAM" id="SSF53720">
    <property type="entry name" value="ALDH-like"/>
    <property type="match status" value="1"/>
</dbReference>
<reference evidence="4 5" key="1">
    <citation type="submission" date="2014-06" db="EMBL/GenBank/DDBJ databases">
        <title>Evolutionary Origins and Diversification of the Mycorrhizal Mutualists.</title>
        <authorList>
            <consortium name="DOE Joint Genome Institute"/>
            <consortium name="Mycorrhizal Genomics Consortium"/>
            <person name="Kohler A."/>
            <person name="Kuo A."/>
            <person name="Nagy L.G."/>
            <person name="Floudas D."/>
            <person name="Copeland A."/>
            <person name="Barry K.W."/>
            <person name="Cichocki N."/>
            <person name="Veneault-Fourrey C."/>
            <person name="LaButti K."/>
            <person name="Lindquist E.A."/>
            <person name="Lipzen A."/>
            <person name="Lundell T."/>
            <person name="Morin E."/>
            <person name="Murat C."/>
            <person name="Riley R."/>
            <person name="Ohm R."/>
            <person name="Sun H."/>
            <person name="Tunlid A."/>
            <person name="Henrissat B."/>
            <person name="Grigoriev I.V."/>
            <person name="Hibbett D.S."/>
            <person name="Martin F."/>
        </authorList>
    </citation>
    <scope>NUCLEOTIDE SEQUENCE [LARGE SCALE GENOMIC DNA]</scope>
    <source>
        <strain evidence="4 5">SS14</strain>
    </source>
</reference>
<feature type="domain" description="Beta-glucuronidase C-terminal" evidence="3">
    <location>
        <begin position="564"/>
        <end position="669"/>
    </location>
</feature>
<dbReference type="InterPro" id="IPR052974">
    <property type="entry name" value="GH79_Enzymes"/>
</dbReference>
<dbReference type="GO" id="GO:0016620">
    <property type="term" value="F:oxidoreductase activity, acting on the aldehyde or oxo group of donors, NAD or NADP as acceptor"/>
    <property type="evidence" value="ECO:0007669"/>
    <property type="project" value="InterPro"/>
</dbReference>
<evidence type="ECO:0000313" key="4">
    <source>
        <dbReference type="EMBL" id="KIJ37555.1"/>
    </source>
</evidence>
<dbReference type="Pfam" id="PF16862">
    <property type="entry name" value="Glyco_hydro_79C"/>
    <property type="match status" value="1"/>
</dbReference>
<dbReference type="EMBL" id="KN837168">
    <property type="protein sequence ID" value="KIJ37555.1"/>
    <property type="molecule type" value="Genomic_DNA"/>
</dbReference>
<dbReference type="InterPro" id="IPR031728">
    <property type="entry name" value="GlcAase_C"/>
</dbReference>
<dbReference type="HOGENOM" id="CLU_022148_3_0_1"/>
<feature type="domain" description="Aldehyde dehydrogenase" evidence="2">
    <location>
        <begin position="1"/>
        <end position="51"/>
    </location>
</feature>
<dbReference type="Pfam" id="PF00171">
    <property type="entry name" value="Aldedh"/>
    <property type="match status" value="1"/>
</dbReference>
<dbReference type="InterPro" id="IPR015590">
    <property type="entry name" value="Aldehyde_DH_dom"/>
</dbReference>
<sequence length="672" mass="72736">MKVSSDEEAIELMNDSPYGLTASIWTSLNSEEKFRELATELETGTVFLNRFDVTLWIPRLLGPVLRIVDGVLAAVNWVMINLLALVPSALRFEGSERKKTCALLTLRGNKKHEGTSAVDDLEDSGLSGDLVSISIDCSFEIWLLRTVVNMFTKPFLALLLSLGTQSSSAASVVTLHGVPTKAGTAASQVLDRRLASFSFELAYFPTFAGNLSHPNVLTHELIQRLVERTGVGPDIRPGGITVDSSIFDPTAPALEVDLSASGGIFRSTYGPDFFQSHAVFPNSTRFIVDVNLGNNSINIAHDQIQASIAHLGWNRIYALQLGNEPDQYAGGSRPSGWSSADYTAQFLNWTSALTTSLKLPPHIFQADGFVDDPTPTALMTTVETIQEGIDKTGVIKLFDQHTYQYSTCDPVRNALATLPALVNHTNITTYLDLWKPQIAAARATGKEFVVGEYGSVSCSGKQNVTDTYGQAIWLSDTVLYGASLNISRMFLHQGATLVFQSSTQANSVGFSWYDLWYPVPSDRYGSARASPSFVAYLLITESVGSSGKSQLQLINVPEVQSLAAYAIWDPAARTSGIARLALINTAIRNVTMAASSADETVTVDLTSFIDPKRPAPSVKRMTSPGADSKDTDQATWAGQAFTNGTASGVEKIEELNRGKVVIRGSEAVLVFF</sequence>
<dbReference type="SUPFAM" id="SSF51445">
    <property type="entry name" value="(Trans)glycosidases"/>
    <property type="match status" value="1"/>
</dbReference>
<name>A0A0C9VJ02_SPHS4</name>
<dbReference type="InterPro" id="IPR016161">
    <property type="entry name" value="Ald_DH/histidinol_DH"/>
</dbReference>
<dbReference type="OrthoDB" id="2831684at2759"/>
<keyword evidence="5" id="KW-1185">Reference proteome</keyword>
<dbReference type="PANTHER" id="PTHR36183">
    <property type="entry name" value="BETA-GLUCURONIDASE"/>
    <property type="match status" value="1"/>
</dbReference>
<evidence type="ECO:0000256" key="1">
    <source>
        <dbReference type="SAM" id="MobiDB-lite"/>
    </source>
</evidence>
<protein>
    <submittedName>
        <fullName evidence="4">Glycoside hydrolase family 79 protein</fullName>
    </submittedName>
</protein>